<dbReference type="EMBL" id="RBWE01000001">
    <property type="protein sequence ID" value="RKO65706.1"/>
    <property type="molecule type" value="Genomic_DNA"/>
</dbReference>
<evidence type="ECO:0000313" key="2">
    <source>
        <dbReference type="EMBL" id="RKO65706.1"/>
    </source>
</evidence>
<reference evidence="2 3" key="1">
    <citation type="submission" date="2018-10" db="EMBL/GenBank/DDBJ databases">
        <authorList>
            <person name="Grouzdev D.S."/>
            <person name="Krutkina M.S."/>
            <person name="Tourova T.P."/>
            <person name="Nazina T.N."/>
        </authorList>
    </citation>
    <scope>NUCLEOTIDE SEQUENCE [LARGE SCALE GENOMIC DNA]</scope>
    <source>
        <strain evidence="2 3">435</strain>
    </source>
</reference>
<dbReference type="Proteomes" id="UP000271256">
    <property type="component" value="Unassembled WGS sequence"/>
</dbReference>
<comment type="caution">
    <text evidence="2">The sequence shown here is derived from an EMBL/GenBank/DDBJ whole genome shotgun (WGS) entry which is preliminary data.</text>
</comment>
<accession>A0A494WR99</accession>
<proteinExistence type="predicted"/>
<gene>
    <name evidence="2" type="ORF">D7024_01125</name>
</gene>
<keyword evidence="1" id="KW-0472">Membrane</keyword>
<organism evidence="2 3">
    <name type="scientific">Desulfofundulus salinus</name>
    <dbReference type="NCBI Taxonomy" id="2419843"/>
    <lineage>
        <taxon>Bacteria</taxon>
        <taxon>Bacillati</taxon>
        <taxon>Bacillota</taxon>
        <taxon>Clostridia</taxon>
        <taxon>Eubacteriales</taxon>
        <taxon>Peptococcaceae</taxon>
        <taxon>Desulfofundulus</taxon>
    </lineage>
</organism>
<sequence length="124" mass="14646">MTFKVLAIYFKKKIVELKKGRPRLYFDILHGECIILPDVAIWTGYGLYLAAVLLAAWQDGWEPAFVVRALTVGGWLLVSHLAVVVFYLAYLVWKDLVRERRNEWVDLSWSEIRRGEIDFERWCR</sequence>
<protein>
    <submittedName>
        <fullName evidence="2">Uncharacterized protein</fullName>
    </submittedName>
</protein>
<evidence type="ECO:0000256" key="1">
    <source>
        <dbReference type="SAM" id="Phobius"/>
    </source>
</evidence>
<evidence type="ECO:0000313" key="3">
    <source>
        <dbReference type="Proteomes" id="UP000271256"/>
    </source>
</evidence>
<feature type="transmembrane region" description="Helical" evidence="1">
    <location>
        <begin position="69"/>
        <end position="93"/>
    </location>
</feature>
<keyword evidence="1" id="KW-0812">Transmembrane</keyword>
<dbReference type="AlphaFoldDB" id="A0A494WR99"/>
<keyword evidence="3" id="KW-1185">Reference proteome</keyword>
<feature type="transmembrane region" description="Helical" evidence="1">
    <location>
        <begin position="39"/>
        <end position="57"/>
    </location>
</feature>
<name>A0A494WR99_9FIRM</name>
<keyword evidence="1" id="KW-1133">Transmembrane helix</keyword>